<dbReference type="EMBL" id="DXBY01000335">
    <property type="protein sequence ID" value="HIZ38011.1"/>
    <property type="molecule type" value="Genomic_DNA"/>
</dbReference>
<evidence type="ECO:0000256" key="1">
    <source>
        <dbReference type="SAM" id="Phobius"/>
    </source>
</evidence>
<feature type="transmembrane region" description="Helical" evidence="1">
    <location>
        <begin position="50"/>
        <end position="69"/>
    </location>
</feature>
<proteinExistence type="predicted"/>
<dbReference type="InterPro" id="IPR019681">
    <property type="entry name" value="DUF2530"/>
</dbReference>
<keyword evidence="1" id="KW-1133">Transmembrane helix</keyword>
<reference evidence="2" key="1">
    <citation type="journal article" date="2021" name="PeerJ">
        <title>Extensive microbial diversity within the chicken gut microbiome revealed by metagenomics and culture.</title>
        <authorList>
            <person name="Gilroy R."/>
            <person name="Ravi A."/>
            <person name="Getino M."/>
            <person name="Pursley I."/>
            <person name="Horton D.L."/>
            <person name="Alikhan N.F."/>
            <person name="Baker D."/>
            <person name="Gharbi K."/>
            <person name="Hall N."/>
            <person name="Watson M."/>
            <person name="Adriaenssens E.M."/>
            <person name="Foster-Nyarko E."/>
            <person name="Jarju S."/>
            <person name="Secka A."/>
            <person name="Antonio M."/>
            <person name="Oren A."/>
            <person name="Chaudhuri R.R."/>
            <person name="La Ragione R."/>
            <person name="Hildebrand F."/>
            <person name="Pallen M.J."/>
        </authorList>
    </citation>
    <scope>NUCLEOTIDE SEQUENCE</scope>
    <source>
        <strain evidence="2">ChiGjej4B4-7305</strain>
    </source>
</reference>
<evidence type="ECO:0000313" key="3">
    <source>
        <dbReference type="Proteomes" id="UP000824037"/>
    </source>
</evidence>
<keyword evidence="1" id="KW-0472">Membrane</keyword>
<dbReference type="Pfam" id="PF10745">
    <property type="entry name" value="DUF2530"/>
    <property type="match status" value="1"/>
</dbReference>
<comment type="caution">
    <text evidence="2">The sequence shown here is derived from an EMBL/GenBank/DDBJ whole genome shotgun (WGS) entry which is preliminary data.</text>
</comment>
<dbReference type="Proteomes" id="UP000824037">
    <property type="component" value="Unassembled WGS sequence"/>
</dbReference>
<protein>
    <submittedName>
        <fullName evidence="2">DUF2530 domain-containing protein</fullName>
    </submittedName>
</protein>
<keyword evidence="1" id="KW-0812">Transmembrane</keyword>
<feature type="transmembrane region" description="Helical" evidence="1">
    <location>
        <begin position="21"/>
        <end position="44"/>
    </location>
</feature>
<name>A0A9D2EIL8_9MICO</name>
<sequence>MPDQQEDSPPPLRPAKVNAKALFLAGTIAWLAGLLGVGVAFLAGRSPDGRLSWVCVAGIVLGAAGYWWAHKVHLINDEGMSE</sequence>
<dbReference type="AlphaFoldDB" id="A0A9D2EIL8"/>
<reference evidence="2" key="2">
    <citation type="submission" date="2021-04" db="EMBL/GenBank/DDBJ databases">
        <authorList>
            <person name="Gilroy R."/>
        </authorList>
    </citation>
    <scope>NUCLEOTIDE SEQUENCE</scope>
    <source>
        <strain evidence="2">ChiGjej4B4-7305</strain>
    </source>
</reference>
<accession>A0A9D2EIL8</accession>
<gene>
    <name evidence="2" type="ORF">H9815_19730</name>
</gene>
<organism evidence="2 3">
    <name type="scientific">Candidatus Ruania gallistercoris</name>
    <dbReference type="NCBI Taxonomy" id="2838746"/>
    <lineage>
        <taxon>Bacteria</taxon>
        <taxon>Bacillati</taxon>
        <taxon>Actinomycetota</taxon>
        <taxon>Actinomycetes</taxon>
        <taxon>Micrococcales</taxon>
        <taxon>Ruaniaceae</taxon>
        <taxon>Ruania</taxon>
    </lineage>
</organism>
<evidence type="ECO:0000313" key="2">
    <source>
        <dbReference type="EMBL" id="HIZ38011.1"/>
    </source>
</evidence>